<evidence type="ECO:0000256" key="1">
    <source>
        <dbReference type="SAM" id="Phobius"/>
    </source>
</evidence>
<dbReference type="RefSeq" id="WP_173780311.1">
    <property type="nucleotide sequence ID" value="NZ_JABSNO010000027.1"/>
</dbReference>
<keyword evidence="3" id="KW-1185">Reference proteome</keyword>
<dbReference type="AlphaFoldDB" id="A0A8J8K9G1"/>
<proteinExistence type="predicted"/>
<keyword evidence="1" id="KW-0472">Membrane</keyword>
<dbReference type="Proteomes" id="UP000610746">
    <property type="component" value="Unassembled WGS sequence"/>
</dbReference>
<accession>A0A8J8K9G1</accession>
<gene>
    <name evidence="2" type="ORF">HNQ03_002859</name>
</gene>
<evidence type="ECO:0000313" key="2">
    <source>
        <dbReference type="EMBL" id="NRS93768.1"/>
    </source>
</evidence>
<sequence>MEEFLNVTKSFGAIILAIVASWLAYRHNKLTRELSNDNLQKQLFIEFNSRYDKLNDLLQFVINLSAEEEEQFNNAANNEKFGEFTKAFITFKINDYFNLCSEEYYWYSKRRIDERIWSSWKKGMNDIFSSSVLIQNQWHDEIKNEGWKSFYLDKPKRLFV</sequence>
<dbReference type="EMBL" id="JABSNO010000027">
    <property type="protein sequence ID" value="NRS93768.1"/>
    <property type="molecule type" value="Genomic_DNA"/>
</dbReference>
<keyword evidence="1" id="KW-1133">Transmembrane helix</keyword>
<keyword evidence="1" id="KW-0812">Transmembrane</keyword>
<evidence type="ECO:0000313" key="3">
    <source>
        <dbReference type="Proteomes" id="UP000610746"/>
    </source>
</evidence>
<name>A0A8J8K9G1_9FLAO</name>
<protein>
    <submittedName>
        <fullName evidence="2">Uncharacterized protein</fullName>
    </submittedName>
</protein>
<reference evidence="2" key="1">
    <citation type="submission" date="2020-05" db="EMBL/GenBank/DDBJ databases">
        <title>Genomic Encyclopedia of Type Strains, Phase IV (KMG-V): Genome sequencing to study the core and pangenomes of soil and plant-associated prokaryotes.</title>
        <authorList>
            <person name="Whitman W."/>
        </authorList>
    </citation>
    <scope>NUCLEOTIDE SEQUENCE</scope>
    <source>
        <strain evidence="2">16F</strain>
    </source>
</reference>
<organism evidence="2 3">
    <name type="scientific">Frigoriflavimonas asaccharolytica</name>
    <dbReference type="NCBI Taxonomy" id="2735899"/>
    <lineage>
        <taxon>Bacteria</taxon>
        <taxon>Pseudomonadati</taxon>
        <taxon>Bacteroidota</taxon>
        <taxon>Flavobacteriia</taxon>
        <taxon>Flavobacteriales</taxon>
        <taxon>Weeksellaceae</taxon>
        <taxon>Frigoriflavimonas</taxon>
    </lineage>
</organism>
<comment type="caution">
    <text evidence="2">The sequence shown here is derived from an EMBL/GenBank/DDBJ whole genome shotgun (WGS) entry which is preliminary data.</text>
</comment>
<feature type="transmembrane region" description="Helical" evidence="1">
    <location>
        <begin position="6"/>
        <end position="25"/>
    </location>
</feature>